<feature type="transmembrane region" description="Helical" evidence="1">
    <location>
        <begin position="6"/>
        <end position="26"/>
    </location>
</feature>
<gene>
    <name evidence="2" type="ORF">NBRC116591_15380</name>
</gene>
<accession>A0ABQ0A7V1</accession>
<comment type="caution">
    <text evidence="2">The sequence shown here is derived from an EMBL/GenBank/DDBJ whole genome shotgun (WGS) entry which is preliminary data.</text>
</comment>
<keyword evidence="1" id="KW-1133">Transmembrane helix</keyword>
<protein>
    <submittedName>
        <fullName evidence="2">Uncharacterized protein</fullName>
    </submittedName>
</protein>
<organism evidence="2 3">
    <name type="scientific">Sessilibacter corallicola</name>
    <dbReference type="NCBI Taxonomy" id="2904075"/>
    <lineage>
        <taxon>Bacteria</taxon>
        <taxon>Pseudomonadati</taxon>
        <taxon>Pseudomonadota</taxon>
        <taxon>Gammaproteobacteria</taxon>
        <taxon>Cellvibrionales</taxon>
        <taxon>Cellvibrionaceae</taxon>
        <taxon>Sessilibacter</taxon>
    </lineage>
</organism>
<proteinExistence type="predicted"/>
<name>A0ABQ0A7V1_9GAMM</name>
<keyword evidence="3" id="KW-1185">Reference proteome</keyword>
<evidence type="ECO:0000313" key="3">
    <source>
        <dbReference type="Proteomes" id="UP001465153"/>
    </source>
</evidence>
<reference evidence="2 3" key="1">
    <citation type="submission" date="2024-04" db="EMBL/GenBank/DDBJ databases">
        <title>Draft genome sequence of Sessilibacter corallicola NBRC 116591.</title>
        <authorList>
            <person name="Miyakawa T."/>
            <person name="Kusuya Y."/>
            <person name="Miura T."/>
        </authorList>
    </citation>
    <scope>NUCLEOTIDE SEQUENCE [LARGE SCALE GENOMIC DNA]</scope>
    <source>
        <strain evidence="2 3">KU-00831-HH</strain>
    </source>
</reference>
<evidence type="ECO:0000313" key="2">
    <source>
        <dbReference type="EMBL" id="GAA6167728.1"/>
    </source>
</evidence>
<evidence type="ECO:0000256" key="1">
    <source>
        <dbReference type="SAM" id="Phobius"/>
    </source>
</evidence>
<dbReference type="EMBL" id="BAABWN010000004">
    <property type="protein sequence ID" value="GAA6167728.1"/>
    <property type="molecule type" value="Genomic_DNA"/>
</dbReference>
<keyword evidence="1" id="KW-0812">Transmembrane</keyword>
<keyword evidence="1" id="KW-0472">Membrane</keyword>
<dbReference type="Proteomes" id="UP001465153">
    <property type="component" value="Unassembled WGS sequence"/>
</dbReference>
<sequence>MDNLMPVLLLVLAAVGLISLLSFRYVNQRRLRSRQREGLNLIQALQRMLSHVQRHRGLNYGVMKGAIELDCQILDLKHFISEDIHRIEHSNQWLSTTDSWGTITKTWAKLTNPHGTWICEANFSKHNELVELILDCIDLSVTEYQLIQLQTFDTDRSYGYLWQELLPTAELLGQVRALGTGIAAAGYHSDEDRVRLHELVRAIEVNMDCLWMNILNNQQLERDIDLFLSSVDDSIIVRKPSIMPHEYFNLGTAAIDGLYNHYQLEINHLTDHIFRESPIHPIFNSP</sequence>